<accession>A0ACB9QHR2</accession>
<organism evidence="1 2">
    <name type="scientific">Melastoma candidum</name>
    <dbReference type="NCBI Taxonomy" id="119954"/>
    <lineage>
        <taxon>Eukaryota</taxon>
        <taxon>Viridiplantae</taxon>
        <taxon>Streptophyta</taxon>
        <taxon>Embryophyta</taxon>
        <taxon>Tracheophyta</taxon>
        <taxon>Spermatophyta</taxon>
        <taxon>Magnoliopsida</taxon>
        <taxon>eudicotyledons</taxon>
        <taxon>Gunneridae</taxon>
        <taxon>Pentapetalae</taxon>
        <taxon>rosids</taxon>
        <taxon>malvids</taxon>
        <taxon>Myrtales</taxon>
        <taxon>Melastomataceae</taxon>
        <taxon>Melastomatoideae</taxon>
        <taxon>Melastomateae</taxon>
        <taxon>Melastoma</taxon>
    </lineage>
</organism>
<reference evidence="2" key="1">
    <citation type="journal article" date="2023" name="Front. Plant Sci.">
        <title>Chromosomal-level genome assembly of Melastoma candidum provides insights into trichome evolution.</title>
        <authorList>
            <person name="Zhong Y."/>
            <person name="Wu W."/>
            <person name="Sun C."/>
            <person name="Zou P."/>
            <person name="Liu Y."/>
            <person name="Dai S."/>
            <person name="Zhou R."/>
        </authorList>
    </citation>
    <scope>NUCLEOTIDE SEQUENCE [LARGE SCALE GENOMIC DNA]</scope>
</reference>
<comment type="caution">
    <text evidence="1">The sequence shown here is derived from an EMBL/GenBank/DDBJ whole genome shotgun (WGS) entry which is preliminary data.</text>
</comment>
<keyword evidence="2" id="KW-1185">Reference proteome</keyword>
<sequence length="294" mass="31352">MDRTPGGGCGCLYSTPASPHFTLDEIEVATALAGLRFLIPFRDPRYYDFLAPLWGSKRPRSACVSSVAPSPMCLPPVRPAVTACPVVSGGGNHRDISPDSPLLLKGSPLSSVDAQWSSGIAEEPPREKKAMKKRGCKDGVDVSEGIKISKKKPKKEKMGPRNNVEEEGATEAVDLGLACRGQPGCQLPVLQMTSDPSSTSNTLPSWGACASSASPGHASRPVLLFDLNILPPDCPGLQSPLPDERDGEQGQRLSDVVVADRGNTKAARQRRMAIRREQLSKAWGSGSRKSASRQ</sequence>
<evidence type="ECO:0000313" key="1">
    <source>
        <dbReference type="EMBL" id="KAI4366317.1"/>
    </source>
</evidence>
<gene>
    <name evidence="1" type="ORF">MLD38_022205</name>
</gene>
<dbReference type="EMBL" id="CM042885">
    <property type="protein sequence ID" value="KAI4366317.1"/>
    <property type="molecule type" value="Genomic_DNA"/>
</dbReference>
<evidence type="ECO:0000313" key="2">
    <source>
        <dbReference type="Proteomes" id="UP001057402"/>
    </source>
</evidence>
<proteinExistence type="predicted"/>
<name>A0ACB9QHR2_9MYRT</name>
<dbReference type="Proteomes" id="UP001057402">
    <property type="component" value="Chromosome 6"/>
</dbReference>
<protein>
    <submittedName>
        <fullName evidence="1">Uncharacterized protein</fullName>
    </submittedName>
</protein>